<feature type="transmembrane region" description="Helical" evidence="8">
    <location>
        <begin position="307"/>
        <end position="328"/>
    </location>
</feature>
<evidence type="ECO:0000256" key="1">
    <source>
        <dbReference type="ARBA" id="ARBA00004651"/>
    </source>
</evidence>
<keyword evidence="5 10" id="KW-0378">Hydrolase</keyword>
<dbReference type="InterPro" id="IPR014263">
    <property type="entry name" value="Methanolan_biosynth_EpsI"/>
</dbReference>
<dbReference type="EMBL" id="WTYQ01000001">
    <property type="protein sequence ID" value="MXP25332.1"/>
    <property type="molecule type" value="Genomic_DNA"/>
</dbReference>
<dbReference type="InterPro" id="IPR017540">
    <property type="entry name" value="Exosortase-1"/>
</dbReference>
<organism evidence="10 11">
    <name type="scientific">Altericroceibacterium indicum</name>
    <dbReference type="NCBI Taxonomy" id="374177"/>
    <lineage>
        <taxon>Bacteria</taxon>
        <taxon>Pseudomonadati</taxon>
        <taxon>Pseudomonadota</taxon>
        <taxon>Alphaproteobacteria</taxon>
        <taxon>Sphingomonadales</taxon>
        <taxon>Erythrobacteraceae</taxon>
        <taxon>Altericroceibacterium</taxon>
    </lineage>
</organism>
<evidence type="ECO:0000256" key="8">
    <source>
        <dbReference type="SAM" id="Phobius"/>
    </source>
</evidence>
<keyword evidence="2" id="KW-1003">Cell membrane</keyword>
<evidence type="ECO:0000259" key="9">
    <source>
        <dbReference type="Pfam" id="PF11984"/>
    </source>
</evidence>
<comment type="subcellular location">
    <subcellularLocation>
        <location evidence="1">Cell membrane</location>
        <topology evidence="1">Multi-pass membrane protein</topology>
    </subcellularLocation>
</comment>
<reference evidence="10 11" key="1">
    <citation type="submission" date="2019-12" db="EMBL/GenBank/DDBJ databases">
        <title>Genomic-based taxomic classification of the family Erythrobacteraceae.</title>
        <authorList>
            <person name="Xu L."/>
        </authorList>
    </citation>
    <scope>NUCLEOTIDE SEQUENCE [LARGE SCALE GENOMIC DNA]</scope>
    <source>
        <strain evidence="10 11">DSM 18604</strain>
    </source>
</reference>
<evidence type="ECO:0000256" key="2">
    <source>
        <dbReference type="ARBA" id="ARBA00022475"/>
    </source>
</evidence>
<keyword evidence="6 8" id="KW-1133">Transmembrane helix</keyword>
<dbReference type="InterPro" id="IPR019127">
    <property type="entry name" value="Exosortase"/>
</dbReference>
<feature type="transmembrane region" description="Helical" evidence="8">
    <location>
        <begin position="130"/>
        <end position="146"/>
    </location>
</feature>
<name>A0A845A4V8_9SPHN</name>
<dbReference type="Proteomes" id="UP000460561">
    <property type="component" value="Unassembled WGS sequence"/>
</dbReference>
<dbReference type="GO" id="GO:0008233">
    <property type="term" value="F:peptidase activity"/>
    <property type="evidence" value="ECO:0007669"/>
    <property type="project" value="UniProtKB-KW"/>
</dbReference>
<comment type="caution">
    <text evidence="10">The sequence shown here is derived from an EMBL/GenBank/DDBJ whole genome shotgun (WGS) entry which is preliminary data.</text>
</comment>
<dbReference type="AlphaFoldDB" id="A0A845A4V8"/>
<dbReference type="GO" id="GO:0006508">
    <property type="term" value="P:proteolysis"/>
    <property type="evidence" value="ECO:0007669"/>
    <property type="project" value="UniProtKB-KW"/>
</dbReference>
<dbReference type="RefSeq" id="WP_160738467.1">
    <property type="nucleotide sequence ID" value="NZ_WTYQ01000001.1"/>
</dbReference>
<evidence type="ECO:0000256" key="4">
    <source>
        <dbReference type="ARBA" id="ARBA00022692"/>
    </source>
</evidence>
<evidence type="ECO:0000256" key="5">
    <source>
        <dbReference type="ARBA" id="ARBA00022801"/>
    </source>
</evidence>
<accession>A0A845A4V8</accession>
<feature type="transmembrane region" description="Helical" evidence="8">
    <location>
        <begin position="220"/>
        <end position="240"/>
    </location>
</feature>
<keyword evidence="11" id="KW-1185">Reference proteome</keyword>
<dbReference type="EC" id="3.4.22.-" evidence="10"/>
<dbReference type="OrthoDB" id="9797363at2"/>
<dbReference type="NCBIfam" id="TIGR02602">
    <property type="entry name" value="8TM_EpsH"/>
    <property type="match status" value="1"/>
</dbReference>
<feature type="transmembrane region" description="Helical" evidence="8">
    <location>
        <begin position="81"/>
        <end position="100"/>
    </location>
</feature>
<feature type="transmembrane region" description="Helical" evidence="8">
    <location>
        <begin position="260"/>
        <end position="281"/>
    </location>
</feature>
<evidence type="ECO:0000256" key="3">
    <source>
        <dbReference type="ARBA" id="ARBA00022670"/>
    </source>
</evidence>
<evidence type="ECO:0000313" key="10">
    <source>
        <dbReference type="EMBL" id="MXP25332.1"/>
    </source>
</evidence>
<gene>
    <name evidence="10" type="primary">xrtA</name>
    <name evidence="10" type="ORF">GRI39_04635</name>
</gene>
<dbReference type="InterPro" id="IPR013426">
    <property type="entry name" value="EpsH-like"/>
</dbReference>
<protein>
    <submittedName>
        <fullName evidence="10">Exosortase A</fullName>
        <ecNumber evidence="10">3.4.22.-</ecNumber>
    </submittedName>
</protein>
<keyword evidence="7 8" id="KW-0472">Membrane</keyword>
<proteinExistence type="predicted"/>
<feature type="domain" description="Methanolan biosynthesis EpsI" evidence="9">
    <location>
        <begin position="315"/>
        <end position="504"/>
    </location>
</feature>
<feature type="transmembrane region" description="Helical" evidence="8">
    <location>
        <begin position="52"/>
        <end position="69"/>
    </location>
</feature>
<feature type="transmembrane region" description="Helical" evidence="8">
    <location>
        <begin position="21"/>
        <end position="40"/>
    </location>
</feature>
<dbReference type="NCBIfam" id="TIGR03109">
    <property type="entry name" value="exosort_XrtA"/>
    <property type="match status" value="1"/>
</dbReference>
<evidence type="ECO:0000313" key="11">
    <source>
        <dbReference type="Proteomes" id="UP000460561"/>
    </source>
</evidence>
<sequence>MQTRPAYLKWTESLPEGWRKPLLLLAVAWLALFALFYRDWAEMAGQWWDSSTYNHILLIPLILIWLVRLRWEELRKLTPSGWWPGLILLAAAVIVWLLGAVSGLNLLMQIGAVGSLMASVTIFLGPRVSAGLLFPLCYMALLVPFGDEMVPFLQLITAKLTIALTHLSGVPAQIEGVFIDTPGGLFEVAEACSGVKFLIAMVALGLLVAHVCFQSWKRRIGFMVVATVLPILANGVRAWGTIYIAQSQGIEFAAGFDHIFYGWIFFGIIMAALLGVAWHFFDRPGNDPFIDAAAISQSPFITRLDQFSMSGWVAFVCAICVVGAGQAWCHHAMQLEAALPAKINLPEVSGWKRVDYTPQVWWEPRARGADHRLLGSYENAAGERVDISYALYSSQEDGREAGGFGEGALVPDTAWRWLEPVQPLDGGHAEWLQANGNVKRLAVTWFRTGNVLTGNNMRLKLANITDRLLGRNNATMALIISAEDRPDHPAPAAIEAFYNAAKPLGSWMDGIAHTP</sequence>
<keyword evidence="3" id="KW-0645">Protease</keyword>
<dbReference type="GO" id="GO:0005886">
    <property type="term" value="C:plasma membrane"/>
    <property type="evidence" value="ECO:0007669"/>
    <property type="project" value="UniProtKB-SubCell"/>
</dbReference>
<dbReference type="Pfam" id="PF11984">
    <property type="entry name" value="DUF3485"/>
    <property type="match status" value="1"/>
</dbReference>
<evidence type="ECO:0000256" key="6">
    <source>
        <dbReference type="ARBA" id="ARBA00022989"/>
    </source>
</evidence>
<dbReference type="InterPro" id="IPR026392">
    <property type="entry name" value="Exo/Archaeosortase_dom"/>
</dbReference>
<dbReference type="NCBIfam" id="TIGR02914">
    <property type="entry name" value="EpsI_fam"/>
    <property type="match status" value="1"/>
</dbReference>
<keyword evidence="4 8" id="KW-0812">Transmembrane</keyword>
<feature type="transmembrane region" description="Helical" evidence="8">
    <location>
        <begin position="195"/>
        <end position="213"/>
    </location>
</feature>
<dbReference type="Pfam" id="PF09721">
    <property type="entry name" value="Exosortase_EpsH"/>
    <property type="match status" value="1"/>
</dbReference>
<dbReference type="NCBIfam" id="TIGR04178">
    <property type="entry name" value="exo_archaeo"/>
    <property type="match status" value="1"/>
</dbReference>
<evidence type="ECO:0000256" key="7">
    <source>
        <dbReference type="ARBA" id="ARBA00023136"/>
    </source>
</evidence>